<evidence type="ECO:0000313" key="3">
    <source>
        <dbReference type="EMBL" id="GEN78977.1"/>
    </source>
</evidence>
<dbReference type="RefSeq" id="WP_034243048.1">
    <property type="nucleotide sequence ID" value="NZ_BJYK01000001.1"/>
</dbReference>
<sequence>MVSRPLLHRLVLLICGALLLASCTSTDPEATPSATTTASASPSPTSSPTPTVDPAVEEATAAILDAYRTYWSVSVAALADPSAGLPADFDRLIVDKARASLAESVIRLDQQGLVMTGEPVIDPEVDSVTLGEQPEAHVIDCVDSTNWIPTFRDTGDPAASEGQNAVVEVEAWATVFDDRWVIREVEVHRDRPC</sequence>
<reference evidence="3 4" key="1">
    <citation type="submission" date="2019-07" db="EMBL/GenBank/DDBJ databases">
        <title>Whole genome shotgun sequence of Actinotalea fermentans NBRC 105374.</title>
        <authorList>
            <person name="Hosoyama A."/>
            <person name="Uohara A."/>
            <person name="Ohji S."/>
            <person name="Ichikawa N."/>
        </authorList>
    </citation>
    <scope>NUCLEOTIDE SEQUENCE [LARGE SCALE GENOMIC DNA]</scope>
    <source>
        <strain evidence="3 4">NBRC 105374</strain>
    </source>
</reference>
<organism evidence="3 4">
    <name type="scientific">Actinotalea fermentans</name>
    <dbReference type="NCBI Taxonomy" id="43671"/>
    <lineage>
        <taxon>Bacteria</taxon>
        <taxon>Bacillati</taxon>
        <taxon>Actinomycetota</taxon>
        <taxon>Actinomycetes</taxon>
        <taxon>Micrococcales</taxon>
        <taxon>Cellulomonadaceae</taxon>
        <taxon>Actinotalea</taxon>
    </lineage>
</organism>
<evidence type="ECO:0000313" key="4">
    <source>
        <dbReference type="Proteomes" id="UP000321484"/>
    </source>
</evidence>
<feature type="signal peptide" evidence="2">
    <location>
        <begin position="1"/>
        <end position="30"/>
    </location>
</feature>
<keyword evidence="4" id="KW-1185">Reference proteome</keyword>
<proteinExistence type="predicted"/>
<comment type="caution">
    <text evidence="3">The sequence shown here is derived from an EMBL/GenBank/DDBJ whole genome shotgun (WGS) entry which is preliminary data.</text>
</comment>
<dbReference type="AlphaFoldDB" id="A0A511YUV5"/>
<protein>
    <recommendedName>
        <fullName evidence="5">DUF3828 domain-containing protein</fullName>
    </recommendedName>
</protein>
<feature type="region of interest" description="Disordered" evidence="1">
    <location>
        <begin position="26"/>
        <end position="53"/>
    </location>
</feature>
<dbReference type="OrthoDB" id="3853982at2"/>
<name>A0A511YUV5_9CELL</name>
<dbReference type="PROSITE" id="PS51257">
    <property type="entry name" value="PROKAR_LIPOPROTEIN"/>
    <property type="match status" value="1"/>
</dbReference>
<evidence type="ECO:0000256" key="1">
    <source>
        <dbReference type="SAM" id="MobiDB-lite"/>
    </source>
</evidence>
<evidence type="ECO:0000256" key="2">
    <source>
        <dbReference type="SAM" id="SignalP"/>
    </source>
</evidence>
<keyword evidence="2" id="KW-0732">Signal</keyword>
<dbReference type="Proteomes" id="UP000321484">
    <property type="component" value="Unassembled WGS sequence"/>
</dbReference>
<feature type="chain" id="PRO_5022204914" description="DUF3828 domain-containing protein" evidence="2">
    <location>
        <begin position="31"/>
        <end position="193"/>
    </location>
</feature>
<dbReference type="EMBL" id="BJYK01000001">
    <property type="protein sequence ID" value="GEN78977.1"/>
    <property type="molecule type" value="Genomic_DNA"/>
</dbReference>
<evidence type="ECO:0008006" key="5">
    <source>
        <dbReference type="Google" id="ProtNLM"/>
    </source>
</evidence>
<gene>
    <name evidence="3" type="ORF">AFE02nite_07110</name>
</gene>
<accession>A0A511YUV5</accession>